<dbReference type="AlphaFoldDB" id="A0A085ZC82"/>
<keyword evidence="1" id="KW-0238">DNA-binding</keyword>
<evidence type="ECO:0000256" key="2">
    <source>
        <dbReference type="SAM" id="Phobius"/>
    </source>
</evidence>
<keyword evidence="2" id="KW-0472">Membrane</keyword>
<dbReference type="InterPro" id="IPR018060">
    <property type="entry name" value="HTH_AraC"/>
</dbReference>
<protein>
    <recommendedName>
        <fullName evidence="3">HTH araC/xylS-type domain-containing protein</fullName>
    </recommendedName>
</protein>
<dbReference type="eggNOG" id="COG0457">
    <property type="taxonomic scope" value="Bacteria"/>
</dbReference>
<dbReference type="SUPFAM" id="SSF48452">
    <property type="entry name" value="TPR-like"/>
    <property type="match status" value="1"/>
</dbReference>
<evidence type="ECO:0000313" key="5">
    <source>
        <dbReference type="Proteomes" id="UP000028703"/>
    </source>
</evidence>
<reference evidence="4 5" key="1">
    <citation type="submission" date="2014-07" db="EMBL/GenBank/DDBJ databases">
        <title>Genome of Chryseobacterium luteum DSM 18605.</title>
        <authorList>
            <person name="Stropko S.J."/>
            <person name="Pipes S.E."/>
            <person name="Newman J.D."/>
        </authorList>
    </citation>
    <scope>NUCLEOTIDE SEQUENCE [LARGE SCALE GENOMIC DNA]</scope>
    <source>
        <strain evidence="4 5">DSM 18605</strain>
    </source>
</reference>
<dbReference type="PANTHER" id="PTHR43280:SF29">
    <property type="entry name" value="ARAC-FAMILY TRANSCRIPTIONAL REGULATOR"/>
    <property type="match status" value="1"/>
</dbReference>
<dbReference type="PROSITE" id="PS01124">
    <property type="entry name" value="HTH_ARAC_FAMILY_2"/>
    <property type="match status" value="1"/>
</dbReference>
<keyword evidence="2" id="KW-0812">Transmembrane</keyword>
<keyword evidence="2" id="KW-1133">Transmembrane helix</keyword>
<dbReference type="GO" id="GO:0003700">
    <property type="term" value="F:DNA-binding transcription factor activity"/>
    <property type="evidence" value="ECO:0007669"/>
    <property type="project" value="InterPro"/>
</dbReference>
<dbReference type="OrthoDB" id="5295174at2"/>
<dbReference type="eggNOG" id="COG2207">
    <property type="taxonomic scope" value="Bacteria"/>
</dbReference>
<name>A0A085ZC82_9FLAO</name>
<dbReference type="GO" id="GO:0043565">
    <property type="term" value="F:sequence-specific DNA binding"/>
    <property type="evidence" value="ECO:0007669"/>
    <property type="project" value="InterPro"/>
</dbReference>
<dbReference type="EMBL" id="JPRO01000014">
    <property type="protein sequence ID" value="KFF02046.1"/>
    <property type="molecule type" value="Genomic_DNA"/>
</dbReference>
<proteinExistence type="predicted"/>
<dbReference type="Proteomes" id="UP000028703">
    <property type="component" value="Unassembled WGS sequence"/>
</dbReference>
<evidence type="ECO:0000256" key="1">
    <source>
        <dbReference type="ARBA" id="ARBA00023125"/>
    </source>
</evidence>
<dbReference type="Gene3D" id="1.10.10.60">
    <property type="entry name" value="Homeodomain-like"/>
    <property type="match status" value="1"/>
</dbReference>
<comment type="caution">
    <text evidence="4">The sequence shown here is derived from an EMBL/GenBank/DDBJ whole genome shotgun (WGS) entry which is preliminary data.</text>
</comment>
<dbReference type="SMART" id="SM00342">
    <property type="entry name" value="HTH_ARAC"/>
    <property type="match status" value="1"/>
</dbReference>
<dbReference type="PANTHER" id="PTHR43280">
    <property type="entry name" value="ARAC-FAMILY TRANSCRIPTIONAL REGULATOR"/>
    <property type="match status" value="1"/>
</dbReference>
<feature type="transmembrane region" description="Helical" evidence="2">
    <location>
        <begin position="386"/>
        <end position="406"/>
    </location>
</feature>
<evidence type="ECO:0000259" key="3">
    <source>
        <dbReference type="PROSITE" id="PS01124"/>
    </source>
</evidence>
<feature type="domain" description="HTH araC/xylS-type" evidence="3">
    <location>
        <begin position="446"/>
        <end position="558"/>
    </location>
</feature>
<accession>A0A085ZC82</accession>
<dbReference type="InterPro" id="IPR011990">
    <property type="entry name" value="TPR-like_helical_dom_sf"/>
</dbReference>
<dbReference type="Pfam" id="PF12833">
    <property type="entry name" value="HTH_18"/>
    <property type="match status" value="1"/>
</dbReference>
<dbReference type="Gene3D" id="1.25.40.10">
    <property type="entry name" value="Tetratricopeptide repeat domain"/>
    <property type="match status" value="1"/>
</dbReference>
<dbReference type="STRING" id="421531.IX38_16290"/>
<evidence type="ECO:0000313" key="4">
    <source>
        <dbReference type="EMBL" id="KFF02046.1"/>
    </source>
</evidence>
<organism evidence="4 5">
    <name type="scientific">Chryseobacterium luteum</name>
    <dbReference type="NCBI Taxonomy" id="421531"/>
    <lineage>
        <taxon>Bacteria</taxon>
        <taxon>Pseudomonadati</taxon>
        <taxon>Bacteroidota</taxon>
        <taxon>Flavobacteriia</taxon>
        <taxon>Flavobacteriales</taxon>
        <taxon>Weeksellaceae</taxon>
        <taxon>Chryseobacterium group</taxon>
        <taxon>Chryseobacterium</taxon>
    </lineage>
</organism>
<keyword evidence="5" id="KW-1185">Reference proteome</keyword>
<sequence>MHYHLKISLLIFNLFFFFLNAQELQSLSYKTIADLYENYPENDSRAMVFVNKYIEKAKKENNWKKQIIGYEDAIYYTEDINRKLSYADSAIVMAFKSSDRDIISRAYLGKGIIYYYNKRQYKYALEQYLKAYQFSRNSSNDYLINKIDYHLGMVKSYLGYYEEAAVHFRKTTKYFEENMKENLHPNIRLNNEAGYFNSIYRLSNCYENLRLYNKEDSLISIGLQKLKNINEHLLEYGYFQKGKGVQLLRKGNTDEALKHLKLSRDILVNNQDYNSLTAVYFYLGKLYWLKGNRAESLVYLNKVDSMINKVQFTTPEIRSSYKYLITDAKENGSLGKRLYYSDQFLLTNSTLNVDFAMLSSKIHEEYDTERLLEEKQIWENKLHNDFYFLIATPVVIFLLFFLVIRLRNREIKFPGKFIKLLKKFRKYYSFLIANKKTSEKKKKHSPEIIEDIKEKLKKFEEDKRFLDKNLTLPMVAKMFGRTHSQLSYVLNEHLNVSFTQYLKVLRIGYITNLLVENKMYLQYKVENLAHECGMSSRQLFSTHFFEINGIRPIEFIKNRMKEIGEN</sequence>
<dbReference type="RefSeq" id="WP_034706448.1">
    <property type="nucleotide sequence ID" value="NZ_JPRO01000014.1"/>
</dbReference>
<gene>
    <name evidence="4" type="ORF">IX38_16290</name>
</gene>